<proteinExistence type="predicted"/>
<dbReference type="Pfam" id="PF13946">
    <property type="entry name" value="DUF4214"/>
    <property type="match status" value="1"/>
</dbReference>
<evidence type="ECO:0000259" key="1">
    <source>
        <dbReference type="Pfam" id="PF13946"/>
    </source>
</evidence>
<dbReference type="EMBL" id="BJUK01000033">
    <property type="protein sequence ID" value="GEK48328.1"/>
    <property type="molecule type" value="Genomic_DNA"/>
</dbReference>
<gene>
    <name evidence="2" type="ORF">HPA02_26110</name>
</gene>
<dbReference type="PANTHER" id="PTHR43861">
    <property type="entry name" value="TRANS-ACONITATE 2-METHYLTRANSFERASE-RELATED"/>
    <property type="match status" value="1"/>
</dbReference>
<name>A0A510XA53_9GAMM</name>
<feature type="domain" description="DUF4214" evidence="1">
    <location>
        <begin position="65"/>
        <end position="117"/>
    </location>
</feature>
<dbReference type="Proteomes" id="UP000321275">
    <property type="component" value="Unassembled WGS sequence"/>
</dbReference>
<evidence type="ECO:0000313" key="2">
    <source>
        <dbReference type="EMBL" id="GEK48328.1"/>
    </source>
</evidence>
<keyword evidence="3" id="KW-1185">Reference proteome</keyword>
<comment type="caution">
    <text evidence="2">The sequence shown here is derived from an EMBL/GenBank/DDBJ whole genome shotgun (WGS) entry which is preliminary data.</text>
</comment>
<dbReference type="Pfam" id="PF13489">
    <property type="entry name" value="Methyltransf_23"/>
    <property type="match status" value="1"/>
</dbReference>
<protein>
    <recommendedName>
        <fullName evidence="1">DUF4214 domain-containing protein</fullName>
    </recommendedName>
</protein>
<accession>A0A510XA53</accession>
<dbReference type="SUPFAM" id="SSF53335">
    <property type="entry name" value="S-adenosyl-L-methionine-dependent methyltransferases"/>
    <property type="match status" value="1"/>
</dbReference>
<dbReference type="RefSeq" id="WP_186809987.1">
    <property type="nucleotide sequence ID" value="NZ_BJUK01000033.1"/>
</dbReference>
<dbReference type="AlphaFoldDB" id="A0A510XA53"/>
<dbReference type="InterPro" id="IPR029063">
    <property type="entry name" value="SAM-dependent_MTases_sf"/>
</dbReference>
<reference evidence="2 3" key="1">
    <citation type="submission" date="2019-07" db="EMBL/GenBank/DDBJ databases">
        <title>Whole genome shotgun sequence of Halomonas pacifica NBRC 102220.</title>
        <authorList>
            <person name="Hosoyama A."/>
            <person name="Uohara A."/>
            <person name="Ohji S."/>
            <person name="Ichikawa N."/>
        </authorList>
    </citation>
    <scope>NUCLEOTIDE SEQUENCE [LARGE SCALE GENOMIC DNA]</scope>
    <source>
        <strain evidence="2 3">NBRC 102220</strain>
    </source>
</reference>
<dbReference type="CDD" id="cd02440">
    <property type="entry name" value="AdoMet_MTases"/>
    <property type="match status" value="1"/>
</dbReference>
<dbReference type="InterPro" id="IPR025282">
    <property type="entry name" value="DUF4214"/>
</dbReference>
<organism evidence="2 3">
    <name type="scientific">Bisbaumannia pacifica</name>
    <dbReference type="NCBI Taxonomy" id="77098"/>
    <lineage>
        <taxon>Bacteria</taxon>
        <taxon>Pseudomonadati</taxon>
        <taxon>Pseudomonadota</taxon>
        <taxon>Gammaproteobacteria</taxon>
        <taxon>Oceanospirillales</taxon>
        <taxon>Halomonadaceae</taxon>
        <taxon>Bisbaumannia</taxon>
    </lineage>
</organism>
<evidence type="ECO:0000313" key="3">
    <source>
        <dbReference type="Proteomes" id="UP000321275"/>
    </source>
</evidence>
<sequence>MSRFGDLQDLVEHVRSAASELESSPPPYAPLVDDDYLKLLALDQRPLCHDAPLDPAAPRLAELLAYDRDDGDFLRGAYRQLLGRECDDEGYHYYLDLVRGEGRLAVLVTLARAEEAIHFRHAHQRQLPDRLVRCMRAWQRLSSLGPLRGLGERAWRRYLAWLTRRHRQDWALEAGLCRLLAEQRAWRGDRHGLVSALLEMNRQQGCLSERQEQAHARQQALWTQLATIRRQAVSSSPEAPPPPSGGESLPILDSATLDAYYIAFEAAFRGPEAQIAEHLDHYRGDWTRARQAGQQALDLGCGRGEWLRLLTQAGFEARGIDLNASMVAHCREQGFAVTRQDALAALADCADDSLALISGFHIAEHLPFDTLFALVQQAQRALAPGGVLILETPNPENLIVASYSFYHDPTHRNPLTPVTLQFLLQFHGFGDTAIRRFNAPPEATRLPGDGPVVERLNAMLAAPMDYAVVGTKAPREEAQG</sequence>
<dbReference type="Gene3D" id="3.40.50.150">
    <property type="entry name" value="Vaccinia Virus protein VP39"/>
    <property type="match status" value="1"/>
</dbReference>